<evidence type="ECO:0000313" key="3">
    <source>
        <dbReference type="EMBL" id="ASB40910.1"/>
    </source>
</evidence>
<dbReference type="PROSITE" id="PS51257">
    <property type="entry name" value="PROKAR_LIPOPROTEIN"/>
    <property type="match status" value="1"/>
</dbReference>
<dbReference type="KEGG" id="amur:ADH66_09740"/>
<feature type="region of interest" description="Disordered" evidence="1">
    <location>
        <begin position="24"/>
        <end position="66"/>
    </location>
</feature>
<dbReference type="SUPFAM" id="SSF53850">
    <property type="entry name" value="Periplasmic binding protein-like II"/>
    <property type="match status" value="1"/>
</dbReference>
<dbReference type="EMBL" id="CP065321">
    <property type="protein sequence ID" value="QQR30194.1"/>
    <property type="molecule type" value="Genomic_DNA"/>
</dbReference>
<reference evidence="5" key="2">
    <citation type="submission" date="2017-05" db="EMBL/GenBank/DDBJ databases">
        <title>Improved OligoMM genomes.</title>
        <authorList>
            <person name="Garzetti D."/>
        </authorList>
    </citation>
    <scope>NUCLEOTIDE SEQUENCE [LARGE SCALE GENOMIC DNA]</scope>
    <source>
        <strain evidence="5">KB18</strain>
    </source>
</reference>
<dbReference type="InterPro" id="IPR050490">
    <property type="entry name" value="Bact_solute-bd_prot1"/>
</dbReference>
<keyword evidence="2" id="KW-0732">Signal</keyword>
<dbReference type="InterPro" id="IPR006059">
    <property type="entry name" value="SBP"/>
</dbReference>
<evidence type="ECO:0000313" key="5">
    <source>
        <dbReference type="Proteomes" id="UP000196710"/>
    </source>
</evidence>
<dbReference type="EMBL" id="CP021422">
    <property type="protein sequence ID" value="ASB40910.1"/>
    <property type="molecule type" value="Genomic_DNA"/>
</dbReference>
<evidence type="ECO:0000313" key="6">
    <source>
        <dbReference type="Proteomes" id="UP000596035"/>
    </source>
</evidence>
<dbReference type="AlphaFoldDB" id="A0A1Z2XR56"/>
<protein>
    <submittedName>
        <fullName evidence="4">Extracellular solute-binding protein</fullName>
    </submittedName>
</protein>
<feature type="chain" id="PRO_5043321481" evidence="2">
    <location>
        <begin position="23"/>
        <end position="563"/>
    </location>
</feature>
<name>A0A1Z2XR56_9FIRM</name>
<dbReference type="Gene3D" id="3.40.190.10">
    <property type="entry name" value="Periplasmic binding protein-like II"/>
    <property type="match status" value="2"/>
</dbReference>
<proteinExistence type="predicted"/>
<dbReference type="PANTHER" id="PTHR43649:SF17">
    <property type="entry name" value="ABC TRANSPORTER SOLUTE BINDING PROTEIN-SUGAR TRANSPORT"/>
    <property type="match status" value="1"/>
</dbReference>
<evidence type="ECO:0000256" key="2">
    <source>
        <dbReference type="SAM" id="SignalP"/>
    </source>
</evidence>
<sequence>MKGKKVLSLVLAIILIVSALSACGGTPSGSSGESSKESSSPDSSSAGSSSESSEPQSTGTEPGTFPISEEPITLRIMVPHQASQSTSLNDLEMIKEYEEMTNVHVEWDEVSAQAYEEKYKLVLASNDLPDAFGAGFGYDGSIIYRYAQEGLIIPLEDLIDSSTVNMKKWFNEREDFRKLSTYPDGHIYAIPSIDENQNIRMGSFLIANHTFLDKLEMEVPSSLTEVEEYLRAATSQDLNGDGKNEIGLSFAKRDPNGITRMFSMFGVSWEPRTYLHYTGEGDFVFAPIMDETRKALEYFHTWYADGLIDPEIFTQDGSQLRAKGADQGVALGIGDTYPDMNGNNAEKNEYHIIPAPTMQDGNPGLWYRDGYIPGYSANQFFITNVNEHPAETLRYIDYWMDNNEKALTNRFGPEDYSWKWLDKENGVWTETATIPSGETRNMENSTLYCTWGTGIPYWCFGDFWGQKEITVENALERGAAIRESYIKVATPGLPSITYEEAENKEALTIKTDLFKYVDSEIANFLTNGVTDNSWDAFVKKCSNLQADRWVELYSTYYNEMYAE</sequence>
<dbReference type="Proteomes" id="UP000596035">
    <property type="component" value="Chromosome"/>
</dbReference>
<organism evidence="4 6">
    <name type="scientific">Acutalibacter muris</name>
    <dbReference type="NCBI Taxonomy" id="1796620"/>
    <lineage>
        <taxon>Bacteria</taxon>
        <taxon>Bacillati</taxon>
        <taxon>Bacillota</taxon>
        <taxon>Clostridia</taxon>
        <taxon>Eubacteriales</taxon>
        <taxon>Acutalibacteraceae</taxon>
        <taxon>Acutalibacter</taxon>
    </lineage>
</organism>
<dbReference type="Proteomes" id="UP000196710">
    <property type="component" value="Chromosome"/>
</dbReference>
<dbReference type="PANTHER" id="PTHR43649">
    <property type="entry name" value="ARABINOSE-BINDING PROTEIN-RELATED"/>
    <property type="match status" value="1"/>
</dbReference>
<feature type="compositionally biased region" description="Low complexity" evidence="1">
    <location>
        <begin position="24"/>
        <end position="62"/>
    </location>
</feature>
<gene>
    <name evidence="3" type="ORF">ADH66_09740</name>
    <name evidence="4" type="ORF">I5Q82_00075</name>
</gene>
<dbReference type="RefSeq" id="WP_066541310.1">
    <property type="nucleotide sequence ID" value="NZ_CP021422.1"/>
</dbReference>
<reference evidence="4 6" key="3">
    <citation type="submission" date="2020-11" db="EMBL/GenBank/DDBJ databases">
        <title>Closed and high quality bacterial genomes of the OMM12 community.</title>
        <authorList>
            <person name="Marbouty M."/>
            <person name="Lamy-Besnier Q."/>
            <person name="Debarbieux L."/>
            <person name="Koszul R."/>
        </authorList>
    </citation>
    <scope>NUCLEOTIDE SEQUENCE [LARGE SCALE GENOMIC DNA]</scope>
    <source>
        <strain evidence="4 6">KB18</strain>
    </source>
</reference>
<accession>A0A1Z2XR56</accession>
<evidence type="ECO:0000313" key="4">
    <source>
        <dbReference type="EMBL" id="QQR30194.1"/>
    </source>
</evidence>
<dbReference type="Pfam" id="PF13416">
    <property type="entry name" value="SBP_bac_8"/>
    <property type="match status" value="1"/>
</dbReference>
<evidence type="ECO:0000256" key="1">
    <source>
        <dbReference type="SAM" id="MobiDB-lite"/>
    </source>
</evidence>
<reference evidence="3" key="1">
    <citation type="journal article" date="2017" name="Genome Announc.">
        <title>High-Quality Whole-Genome Sequences of the Oligo-Mouse-Microbiota Bacterial Community.</title>
        <authorList>
            <person name="Garzetti D."/>
            <person name="Brugiroux S."/>
            <person name="Bunk B."/>
            <person name="Pukall R."/>
            <person name="McCoy K.D."/>
            <person name="Macpherson A.J."/>
            <person name="Stecher B."/>
        </authorList>
    </citation>
    <scope>NUCLEOTIDE SEQUENCE</scope>
    <source>
        <strain evidence="3">KB18</strain>
    </source>
</reference>
<keyword evidence="5" id="KW-1185">Reference proteome</keyword>
<feature type="signal peptide" evidence="2">
    <location>
        <begin position="1"/>
        <end position="22"/>
    </location>
</feature>